<gene>
    <name evidence="3" type="ORF">HF838_20905</name>
</gene>
<dbReference type="Proteomes" id="UP000561326">
    <property type="component" value="Unassembled WGS sequence"/>
</dbReference>
<reference evidence="3 4" key="1">
    <citation type="submission" date="2020-04" db="EMBL/GenBank/DDBJ databases">
        <authorList>
            <person name="Hitch T.C.A."/>
            <person name="Wylensek D."/>
            <person name="Clavel T."/>
        </authorList>
    </citation>
    <scope>NUCLEOTIDE SEQUENCE [LARGE SCALE GENOMIC DNA]</scope>
    <source>
        <strain evidence="3 4">WB01_D5_05</strain>
    </source>
</reference>
<evidence type="ECO:0000313" key="3">
    <source>
        <dbReference type="EMBL" id="NMF00689.1"/>
    </source>
</evidence>
<dbReference type="AlphaFoldDB" id="A0A848D002"/>
<proteinExistence type="inferred from homology"/>
<dbReference type="PANTHER" id="PTHR21064:SF6">
    <property type="entry name" value="AMINOGLYCOSIDE PHOSPHOTRANSFERASE DOMAIN-CONTAINING PROTEIN"/>
    <property type="match status" value="1"/>
</dbReference>
<name>A0A848D002_ANEAE</name>
<dbReference type="InterPro" id="IPR050249">
    <property type="entry name" value="Pseudomonas-type_ThrB"/>
</dbReference>
<dbReference type="InterPro" id="IPR011009">
    <property type="entry name" value="Kinase-like_dom_sf"/>
</dbReference>
<dbReference type="RefSeq" id="WP_168976303.1">
    <property type="nucleotide sequence ID" value="NZ_JABAGO010000051.1"/>
</dbReference>
<dbReference type="SUPFAM" id="SSF56112">
    <property type="entry name" value="Protein kinase-like (PK-like)"/>
    <property type="match status" value="1"/>
</dbReference>
<dbReference type="InterPro" id="IPR002575">
    <property type="entry name" value="Aminoglycoside_PTrfase"/>
</dbReference>
<evidence type="ECO:0000259" key="2">
    <source>
        <dbReference type="Pfam" id="PF01636"/>
    </source>
</evidence>
<comment type="similarity">
    <text evidence="1">Belongs to the pseudomonas-type ThrB family.</text>
</comment>
<dbReference type="EMBL" id="JABAGO010000051">
    <property type="protein sequence ID" value="NMF00689.1"/>
    <property type="molecule type" value="Genomic_DNA"/>
</dbReference>
<dbReference type="Gene3D" id="3.90.1200.10">
    <property type="match status" value="1"/>
</dbReference>
<dbReference type="Pfam" id="PF01636">
    <property type="entry name" value="APH"/>
    <property type="match status" value="1"/>
</dbReference>
<dbReference type="GO" id="GO:0019202">
    <property type="term" value="F:amino acid kinase activity"/>
    <property type="evidence" value="ECO:0007669"/>
    <property type="project" value="TreeGrafter"/>
</dbReference>
<evidence type="ECO:0000256" key="1">
    <source>
        <dbReference type="ARBA" id="ARBA00038240"/>
    </source>
</evidence>
<protein>
    <submittedName>
        <fullName evidence="3">Phosphotransferase</fullName>
    </submittedName>
</protein>
<keyword evidence="3" id="KW-0808">Transferase</keyword>
<accession>A0A848D002</accession>
<comment type="caution">
    <text evidence="3">The sequence shown here is derived from an EMBL/GenBank/DDBJ whole genome shotgun (WGS) entry which is preliminary data.</text>
</comment>
<sequence length="330" mass="37831">MLAKIQEYFQILPFVRTDLIHHVDEEDDVRIIYKATTTDGQAFAVRILSNSYTTKEDLVGQARLCKMFSQAGLSVPKRLYKEDTLPYMTLSWKGQEAFAVVEEWMPGRELEHLDINLIGQAGEWLGKMHHIATETIIHFSSESPWSMFGSNDELAQDAHTLKVALQKSGANRTLYEELYALYEKKRKKLKERWSQLPCGAVQGDFSLNNLLVDDDGNLCNVIDFHLAGTDVFVGHFAGEGAFLSYAAERVDDDSEKMGDIYFNAFMAGYKRNRQLSQQEQDILNDLIGLRRAFACYQVDDVLHRIEIGDIHQVNVELEKMLFYMKKQLII</sequence>
<organism evidence="3 4">
    <name type="scientific">Aneurinibacillus aneurinilyticus</name>
    <name type="common">Bacillus aneurinolyticus</name>
    <dbReference type="NCBI Taxonomy" id="1391"/>
    <lineage>
        <taxon>Bacteria</taxon>
        <taxon>Bacillati</taxon>
        <taxon>Bacillota</taxon>
        <taxon>Bacilli</taxon>
        <taxon>Bacillales</taxon>
        <taxon>Paenibacillaceae</taxon>
        <taxon>Aneurinibacillus group</taxon>
        <taxon>Aneurinibacillus</taxon>
    </lineage>
</organism>
<dbReference type="PANTHER" id="PTHR21064">
    <property type="entry name" value="AMINOGLYCOSIDE PHOSPHOTRANSFERASE DOMAIN-CONTAINING PROTEIN-RELATED"/>
    <property type="match status" value="1"/>
</dbReference>
<evidence type="ECO:0000313" key="4">
    <source>
        <dbReference type="Proteomes" id="UP000561326"/>
    </source>
</evidence>
<feature type="domain" description="Aminoglycoside phosphotransferase" evidence="2">
    <location>
        <begin position="33"/>
        <end position="229"/>
    </location>
</feature>